<feature type="transmembrane region" description="Helical" evidence="1">
    <location>
        <begin position="50"/>
        <end position="69"/>
    </location>
</feature>
<gene>
    <name evidence="2" type="ORF">IW261DRAFT_1479263</name>
</gene>
<dbReference type="AlphaFoldDB" id="A0AA39P7Q0"/>
<name>A0AA39P7Q0_9AGAR</name>
<keyword evidence="3" id="KW-1185">Reference proteome</keyword>
<proteinExistence type="predicted"/>
<evidence type="ECO:0000256" key="1">
    <source>
        <dbReference type="SAM" id="Phobius"/>
    </source>
</evidence>
<feature type="transmembrane region" description="Helical" evidence="1">
    <location>
        <begin position="21"/>
        <end position="44"/>
    </location>
</feature>
<organism evidence="2 3">
    <name type="scientific">Armillaria novae-zelandiae</name>
    <dbReference type="NCBI Taxonomy" id="153914"/>
    <lineage>
        <taxon>Eukaryota</taxon>
        <taxon>Fungi</taxon>
        <taxon>Dikarya</taxon>
        <taxon>Basidiomycota</taxon>
        <taxon>Agaricomycotina</taxon>
        <taxon>Agaricomycetes</taxon>
        <taxon>Agaricomycetidae</taxon>
        <taxon>Agaricales</taxon>
        <taxon>Marasmiineae</taxon>
        <taxon>Physalacriaceae</taxon>
        <taxon>Armillaria</taxon>
    </lineage>
</organism>
<evidence type="ECO:0000313" key="3">
    <source>
        <dbReference type="Proteomes" id="UP001175227"/>
    </source>
</evidence>
<sequence>MSSLNVDLTCSISRVETIGSIRVMLMLGGHDLILPCLVMFYGLSDGDIDSSLLSATFLTSFDVGLWFTIQLQRCRG</sequence>
<accession>A0AA39P7Q0</accession>
<dbReference type="Proteomes" id="UP001175227">
    <property type="component" value="Unassembled WGS sequence"/>
</dbReference>
<keyword evidence="1" id="KW-0812">Transmembrane</keyword>
<keyword evidence="1" id="KW-1133">Transmembrane helix</keyword>
<reference evidence="2" key="1">
    <citation type="submission" date="2023-06" db="EMBL/GenBank/DDBJ databases">
        <authorList>
            <consortium name="Lawrence Berkeley National Laboratory"/>
            <person name="Ahrendt S."/>
            <person name="Sahu N."/>
            <person name="Indic B."/>
            <person name="Wong-Bajracharya J."/>
            <person name="Merenyi Z."/>
            <person name="Ke H.-M."/>
            <person name="Monk M."/>
            <person name="Kocsube S."/>
            <person name="Drula E."/>
            <person name="Lipzen A."/>
            <person name="Balint B."/>
            <person name="Henrissat B."/>
            <person name="Andreopoulos B."/>
            <person name="Martin F.M."/>
            <person name="Harder C.B."/>
            <person name="Rigling D."/>
            <person name="Ford K.L."/>
            <person name="Foster G.D."/>
            <person name="Pangilinan J."/>
            <person name="Papanicolaou A."/>
            <person name="Barry K."/>
            <person name="LaButti K."/>
            <person name="Viragh M."/>
            <person name="Koriabine M."/>
            <person name="Yan M."/>
            <person name="Riley R."/>
            <person name="Champramary S."/>
            <person name="Plett K.L."/>
            <person name="Tsai I.J."/>
            <person name="Slot J."/>
            <person name="Sipos G."/>
            <person name="Plett J."/>
            <person name="Nagy L.G."/>
            <person name="Grigoriev I.V."/>
        </authorList>
    </citation>
    <scope>NUCLEOTIDE SEQUENCE</scope>
    <source>
        <strain evidence="2">ICMP 16352</strain>
    </source>
</reference>
<comment type="caution">
    <text evidence="2">The sequence shown here is derived from an EMBL/GenBank/DDBJ whole genome shotgun (WGS) entry which is preliminary data.</text>
</comment>
<dbReference type="EMBL" id="JAUEPR010000012">
    <property type="protein sequence ID" value="KAK0479132.1"/>
    <property type="molecule type" value="Genomic_DNA"/>
</dbReference>
<keyword evidence="1" id="KW-0472">Membrane</keyword>
<evidence type="ECO:0000313" key="2">
    <source>
        <dbReference type="EMBL" id="KAK0479132.1"/>
    </source>
</evidence>
<protein>
    <submittedName>
        <fullName evidence="2">Uncharacterized protein</fullName>
    </submittedName>
</protein>